<reference evidence="1 2" key="1">
    <citation type="journal article" date="2019" name="Nat. Ecol. Evol.">
        <title>Megaphylogeny resolves global patterns of mushroom evolution.</title>
        <authorList>
            <person name="Varga T."/>
            <person name="Krizsan K."/>
            <person name="Foldi C."/>
            <person name="Dima B."/>
            <person name="Sanchez-Garcia M."/>
            <person name="Sanchez-Ramirez S."/>
            <person name="Szollosi G.J."/>
            <person name="Szarkandi J.G."/>
            <person name="Papp V."/>
            <person name="Albert L."/>
            <person name="Andreopoulos W."/>
            <person name="Angelini C."/>
            <person name="Antonin V."/>
            <person name="Barry K.W."/>
            <person name="Bougher N.L."/>
            <person name="Buchanan P."/>
            <person name="Buyck B."/>
            <person name="Bense V."/>
            <person name="Catcheside P."/>
            <person name="Chovatia M."/>
            <person name="Cooper J."/>
            <person name="Damon W."/>
            <person name="Desjardin D."/>
            <person name="Finy P."/>
            <person name="Geml J."/>
            <person name="Haridas S."/>
            <person name="Hughes K."/>
            <person name="Justo A."/>
            <person name="Karasinski D."/>
            <person name="Kautmanova I."/>
            <person name="Kiss B."/>
            <person name="Kocsube S."/>
            <person name="Kotiranta H."/>
            <person name="LaButti K.M."/>
            <person name="Lechner B.E."/>
            <person name="Liimatainen K."/>
            <person name="Lipzen A."/>
            <person name="Lukacs Z."/>
            <person name="Mihaltcheva S."/>
            <person name="Morgado L.N."/>
            <person name="Niskanen T."/>
            <person name="Noordeloos M.E."/>
            <person name="Ohm R.A."/>
            <person name="Ortiz-Santana B."/>
            <person name="Ovrebo C."/>
            <person name="Racz N."/>
            <person name="Riley R."/>
            <person name="Savchenko A."/>
            <person name="Shiryaev A."/>
            <person name="Soop K."/>
            <person name="Spirin V."/>
            <person name="Szebenyi C."/>
            <person name="Tomsovsky M."/>
            <person name="Tulloss R.E."/>
            <person name="Uehling J."/>
            <person name="Grigoriev I.V."/>
            <person name="Vagvolgyi C."/>
            <person name="Papp T."/>
            <person name="Martin F.M."/>
            <person name="Miettinen O."/>
            <person name="Hibbett D.S."/>
            <person name="Nagy L.G."/>
        </authorList>
    </citation>
    <scope>NUCLEOTIDE SEQUENCE [LARGE SCALE GENOMIC DNA]</scope>
    <source>
        <strain evidence="1 2">CBS 121175</strain>
    </source>
</reference>
<organism evidence="1 2">
    <name type="scientific">Coprinopsis marcescibilis</name>
    <name type="common">Agaric fungus</name>
    <name type="synonym">Psathyrella marcescibilis</name>
    <dbReference type="NCBI Taxonomy" id="230819"/>
    <lineage>
        <taxon>Eukaryota</taxon>
        <taxon>Fungi</taxon>
        <taxon>Dikarya</taxon>
        <taxon>Basidiomycota</taxon>
        <taxon>Agaricomycotina</taxon>
        <taxon>Agaricomycetes</taxon>
        <taxon>Agaricomycetidae</taxon>
        <taxon>Agaricales</taxon>
        <taxon>Agaricineae</taxon>
        <taxon>Psathyrellaceae</taxon>
        <taxon>Coprinopsis</taxon>
    </lineage>
</organism>
<dbReference type="AlphaFoldDB" id="A0A5C3KIC7"/>
<keyword evidence="2" id="KW-1185">Reference proteome</keyword>
<sequence>MSRGERATVIQNLSNSMRHNYEEHGVEEYYRKVAATYRNPHYPGIRTSLFTWLNKWWSAAGASKDGSKVVLFDMACGKLPTVAFAEWFKTGRSLHLQTKQNDFVPAPTLVPRRKVQYLSIDDTFPEPLVMASDPFTSQAFMDRTGYSCAKLSFEDISEGTWPGKATNISTDIQRDLPTEEEINSEESEGFHGPLVQMVVCSFAMHLIQEPSELFSLLFQLSSRALWLVILAPHKKPEIKEGWGWTRWDIHNWCETTITDHRGDLLNDRVHCRVYRSNQF</sequence>
<name>A0A5C3KIC7_COPMA</name>
<evidence type="ECO:0000313" key="1">
    <source>
        <dbReference type="EMBL" id="TFK19999.1"/>
    </source>
</evidence>
<dbReference type="EMBL" id="ML210316">
    <property type="protein sequence ID" value="TFK19999.1"/>
    <property type="molecule type" value="Genomic_DNA"/>
</dbReference>
<gene>
    <name evidence="1" type="ORF">FA15DRAFT_600495</name>
</gene>
<dbReference type="Proteomes" id="UP000307440">
    <property type="component" value="Unassembled WGS sequence"/>
</dbReference>
<protein>
    <submittedName>
        <fullName evidence="1">Uncharacterized protein</fullName>
    </submittedName>
</protein>
<dbReference type="OrthoDB" id="66144at2759"/>
<proteinExistence type="predicted"/>
<accession>A0A5C3KIC7</accession>
<evidence type="ECO:0000313" key="2">
    <source>
        <dbReference type="Proteomes" id="UP000307440"/>
    </source>
</evidence>